<evidence type="ECO:0000313" key="1">
    <source>
        <dbReference type="EMBL" id="CAG2062798.1"/>
    </source>
</evidence>
<evidence type="ECO:0008006" key="3">
    <source>
        <dbReference type="Google" id="ProtNLM"/>
    </source>
</evidence>
<organism evidence="1 2">
    <name type="scientific">Timema podura</name>
    <name type="common">Walking stick</name>
    <dbReference type="NCBI Taxonomy" id="61482"/>
    <lineage>
        <taxon>Eukaryota</taxon>
        <taxon>Metazoa</taxon>
        <taxon>Ecdysozoa</taxon>
        <taxon>Arthropoda</taxon>
        <taxon>Hexapoda</taxon>
        <taxon>Insecta</taxon>
        <taxon>Pterygota</taxon>
        <taxon>Neoptera</taxon>
        <taxon>Polyneoptera</taxon>
        <taxon>Phasmatodea</taxon>
        <taxon>Timematodea</taxon>
        <taxon>Timematoidea</taxon>
        <taxon>Timematidae</taxon>
        <taxon>Timema</taxon>
    </lineage>
</organism>
<proteinExistence type="predicted"/>
<sequence length="141" mass="16266">MLVLFRIQKSTQSPPEESTLRISHSRKMACELFLIRLGRGTFGQVRRIHSTPANSVQAEQRLKKFAIYRWNPDKSEEKPQMQEYSVDLNAFRLDDVSDYLISWNGHMITDMDCVNANRISRGPGPRSTDYKPMDTEFVSGP</sequence>
<evidence type="ECO:0000313" key="2">
    <source>
        <dbReference type="Proteomes" id="UP001153148"/>
    </source>
</evidence>
<accession>A0ABN7PBI0</accession>
<comment type="caution">
    <text evidence="1">The sequence shown here is derived from an EMBL/GenBank/DDBJ whole genome shotgun (WGS) entry which is preliminary data.</text>
</comment>
<gene>
    <name evidence="1" type="ORF">TPAB3V08_LOCUS9746</name>
</gene>
<protein>
    <recommendedName>
        <fullName evidence="3">Protein kinase domain-containing protein</fullName>
    </recommendedName>
</protein>
<name>A0ABN7PBI0_TIMPD</name>
<dbReference type="EMBL" id="CAJPIN010022329">
    <property type="protein sequence ID" value="CAG2062798.1"/>
    <property type="molecule type" value="Genomic_DNA"/>
</dbReference>
<dbReference type="Proteomes" id="UP001153148">
    <property type="component" value="Unassembled WGS sequence"/>
</dbReference>
<reference evidence="1" key="1">
    <citation type="submission" date="2021-03" db="EMBL/GenBank/DDBJ databases">
        <authorList>
            <person name="Tran Van P."/>
        </authorList>
    </citation>
    <scope>NUCLEOTIDE SEQUENCE</scope>
</reference>
<keyword evidence="2" id="KW-1185">Reference proteome</keyword>